<evidence type="ECO:0000313" key="4">
    <source>
        <dbReference type="Proteomes" id="UP001501004"/>
    </source>
</evidence>
<dbReference type="Pfam" id="PF10006">
    <property type="entry name" value="DUF2249"/>
    <property type="match status" value="1"/>
</dbReference>
<dbReference type="Proteomes" id="UP001501004">
    <property type="component" value="Unassembled WGS sequence"/>
</dbReference>
<evidence type="ECO:0000313" key="3">
    <source>
        <dbReference type="EMBL" id="GAA3736950.1"/>
    </source>
</evidence>
<accession>A0ABP7FEA2</accession>
<dbReference type="RefSeq" id="WP_344754551.1">
    <property type="nucleotide sequence ID" value="NZ_BAABAE010000003.1"/>
</dbReference>
<gene>
    <name evidence="3" type="ORF">GCM10022239_10940</name>
</gene>
<protein>
    <submittedName>
        <fullName evidence="3">DUF2249 domain-containing protein</fullName>
    </submittedName>
</protein>
<sequence length="105" mass="11274">MTAESIDLQRQAPSSAAHSGCACGHENESEIVLDVRQIPHAIRHATIFGALGSIAPGVSIDLVADHNPLPLLAQLEQREPGRFSVSYLTEGPDVWTLHITRQNAA</sequence>
<organism evidence="3 4">
    <name type="scientific">Leifsonella bigeumensis</name>
    <dbReference type="NCBI Taxonomy" id="433643"/>
    <lineage>
        <taxon>Bacteria</taxon>
        <taxon>Bacillati</taxon>
        <taxon>Actinomycetota</taxon>
        <taxon>Actinomycetes</taxon>
        <taxon>Micrococcales</taxon>
        <taxon>Microbacteriaceae</taxon>
        <taxon>Leifsonella</taxon>
    </lineage>
</organism>
<dbReference type="InterPro" id="IPR018720">
    <property type="entry name" value="DUF2249"/>
</dbReference>
<proteinExistence type="predicted"/>
<evidence type="ECO:0000256" key="1">
    <source>
        <dbReference type="SAM" id="MobiDB-lite"/>
    </source>
</evidence>
<feature type="region of interest" description="Disordered" evidence="1">
    <location>
        <begin position="1"/>
        <end position="21"/>
    </location>
</feature>
<name>A0ABP7FEA2_9MICO</name>
<feature type="domain" description="DUF2249" evidence="2">
    <location>
        <begin position="32"/>
        <end position="101"/>
    </location>
</feature>
<keyword evidence="4" id="KW-1185">Reference proteome</keyword>
<comment type="caution">
    <text evidence="3">The sequence shown here is derived from an EMBL/GenBank/DDBJ whole genome shotgun (WGS) entry which is preliminary data.</text>
</comment>
<dbReference type="EMBL" id="BAABAE010000003">
    <property type="protein sequence ID" value="GAA3736950.1"/>
    <property type="molecule type" value="Genomic_DNA"/>
</dbReference>
<reference evidence="4" key="1">
    <citation type="journal article" date="2019" name="Int. J. Syst. Evol. Microbiol.">
        <title>The Global Catalogue of Microorganisms (GCM) 10K type strain sequencing project: providing services to taxonomists for standard genome sequencing and annotation.</title>
        <authorList>
            <consortium name="The Broad Institute Genomics Platform"/>
            <consortium name="The Broad Institute Genome Sequencing Center for Infectious Disease"/>
            <person name="Wu L."/>
            <person name="Ma J."/>
        </authorList>
    </citation>
    <scope>NUCLEOTIDE SEQUENCE [LARGE SCALE GENOMIC DNA]</scope>
    <source>
        <strain evidence="4">JCM 16949</strain>
    </source>
</reference>
<evidence type="ECO:0000259" key="2">
    <source>
        <dbReference type="Pfam" id="PF10006"/>
    </source>
</evidence>